<evidence type="ECO:0000313" key="2">
    <source>
        <dbReference type="Proteomes" id="UP000823914"/>
    </source>
</evidence>
<name>A0A9E2KZR9_9SPIR</name>
<organism evidence="1 2">
    <name type="scientific">Candidatus Treponema excrementipullorum</name>
    <dbReference type="NCBI Taxonomy" id="2838768"/>
    <lineage>
        <taxon>Bacteria</taxon>
        <taxon>Pseudomonadati</taxon>
        <taxon>Spirochaetota</taxon>
        <taxon>Spirochaetia</taxon>
        <taxon>Spirochaetales</taxon>
        <taxon>Treponemataceae</taxon>
        <taxon>Treponema</taxon>
    </lineage>
</organism>
<accession>A0A9E2KZR9</accession>
<dbReference type="AlphaFoldDB" id="A0A9E2KZR9"/>
<reference evidence="1" key="1">
    <citation type="journal article" date="2021" name="PeerJ">
        <title>Extensive microbial diversity within the chicken gut microbiome revealed by metagenomics and culture.</title>
        <authorList>
            <person name="Gilroy R."/>
            <person name="Ravi A."/>
            <person name="Getino M."/>
            <person name="Pursley I."/>
            <person name="Horton D.L."/>
            <person name="Alikhan N.F."/>
            <person name="Baker D."/>
            <person name="Gharbi K."/>
            <person name="Hall N."/>
            <person name="Watson M."/>
            <person name="Adriaenssens E.M."/>
            <person name="Foster-Nyarko E."/>
            <person name="Jarju S."/>
            <person name="Secka A."/>
            <person name="Antonio M."/>
            <person name="Oren A."/>
            <person name="Chaudhuri R.R."/>
            <person name="La Ragione R."/>
            <person name="Hildebrand F."/>
            <person name="Pallen M.J."/>
        </authorList>
    </citation>
    <scope>NUCLEOTIDE SEQUENCE</scope>
    <source>
        <strain evidence="1">Gambia15-2214</strain>
    </source>
</reference>
<dbReference type="Gene3D" id="2.160.20.80">
    <property type="entry name" value="E3 ubiquitin-protein ligase SopA"/>
    <property type="match status" value="2"/>
</dbReference>
<sequence>MFFAGLSNTEIVYESLNKNLQEGQVTGCVLDGLIFENKIWKESSFNNTNANNVAFIDFIFDAVTFYRSSLMKSCFNSCKIMNTGFSFDTLISTKWNNCNMYATHISQSTMQNVKMEKCRFDGCGFKDFEAIESSVKNCIFNNCSFEITGELGMNGFSGARIENTIFVNCKFTGNPLRGTHTISCVFANCFGEITDDAECKDTYGLGRFSGMLTETKLICREKAHQFIRGWV</sequence>
<evidence type="ECO:0008006" key="3">
    <source>
        <dbReference type="Google" id="ProtNLM"/>
    </source>
</evidence>
<evidence type="ECO:0000313" key="1">
    <source>
        <dbReference type="EMBL" id="MBU3849129.1"/>
    </source>
</evidence>
<dbReference type="EMBL" id="JAHLFV010000022">
    <property type="protein sequence ID" value="MBU3849129.1"/>
    <property type="molecule type" value="Genomic_DNA"/>
</dbReference>
<gene>
    <name evidence="1" type="ORF">IAA16_01020</name>
</gene>
<proteinExistence type="predicted"/>
<dbReference type="PANTHER" id="PTHR42999:SF1">
    <property type="entry name" value="PENTAPEPTIDE REPEAT-CONTAINING PROTEIN"/>
    <property type="match status" value="1"/>
</dbReference>
<dbReference type="Proteomes" id="UP000823914">
    <property type="component" value="Unassembled WGS sequence"/>
</dbReference>
<dbReference type="SUPFAM" id="SSF141571">
    <property type="entry name" value="Pentapeptide repeat-like"/>
    <property type="match status" value="1"/>
</dbReference>
<dbReference type="InterPro" id="IPR052949">
    <property type="entry name" value="PA_immunity-related"/>
</dbReference>
<comment type="caution">
    <text evidence="1">The sequence shown here is derived from an EMBL/GenBank/DDBJ whole genome shotgun (WGS) entry which is preliminary data.</text>
</comment>
<reference evidence="1" key="2">
    <citation type="submission" date="2021-04" db="EMBL/GenBank/DDBJ databases">
        <authorList>
            <person name="Gilroy R."/>
        </authorList>
    </citation>
    <scope>NUCLEOTIDE SEQUENCE</scope>
    <source>
        <strain evidence="1">Gambia15-2214</strain>
    </source>
</reference>
<protein>
    <recommendedName>
        <fullName evidence="3">Pentapeptide repeat-containing protein</fullName>
    </recommendedName>
</protein>
<dbReference type="PANTHER" id="PTHR42999">
    <property type="entry name" value="ANTIBIOTIC RESISTANCE PROTEIN MCBG"/>
    <property type="match status" value="1"/>
</dbReference>